<keyword evidence="1" id="KW-0732">Signal</keyword>
<keyword evidence="3" id="KW-1185">Reference proteome</keyword>
<gene>
    <name evidence="2" type="ORF">GGX14DRAFT_398176</name>
</gene>
<evidence type="ECO:0000256" key="1">
    <source>
        <dbReference type="SAM" id="SignalP"/>
    </source>
</evidence>
<evidence type="ECO:0000313" key="2">
    <source>
        <dbReference type="EMBL" id="KAJ7204320.1"/>
    </source>
</evidence>
<name>A0AAD6Y7W1_9AGAR</name>
<proteinExistence type="predicted"/>
<feature type="chain" id="PRO_5042163946" evidence="1">
    <location>
        <begin position="18"/>
        <end position="168"/>
    </location>
</feature>
<evidence type="ECO:0000313" key="3">
    <source>
        <dbReference type="Proteomes" id="UP001219525"/>
    </source>
</evidence>
<organism evidence="2 3">
    <name type="scientific">Mycena pura</name>
    <dbReference type="NCBI Taxonomy" id="153505"/>
    <lineage>
        <taxon>Eukaryota</taxon>
        <taxon>Fungi</taxon>
        <taxon>Dikarya</taxon>
        <taxon>Basidiomycota</taxon>
        <taxon>Agaricomycotina</taxon>
        <taxon>Agaricomycetes</taxon>
        <taxon>Agaricomycetidae</taxon>
        <taxon>Agaricales</taxon>
        <taxon>Marasmiineae</taxon>
        <taxon>Mycenaceae</taxon>
        <taxon>Mycena</taxon>
    </lineage>
</organism>
<dbReference type="AlphaFoldDB" id="A0AAD6Y7W1"/>
<dbReference type="EMBL" id="JARJCW010000047">
    <property type="protein sequence ID" value="KAJ7204320.1"/>
    <property type="molecule type" value="Genomic_DNA"/>
</dbReference>
<sequence length="168" mass="18234">MARLGISVWSGVTLVQGAVHAEVQGEVCVMVRSLVQGKVHGIATSEFRHAGRLSYAYLRESSMWERVASVSQGVCSIGRRRRHFPGARVSTKGESGVLSGGGDIIAVPGGRAQWFARRTGDPRHASSVKFDGRFSHRNVWGIWYRNTAHGVTSRSARLAGSVPMFVVT</sequence>
<accession>A0AAD6Y7W1</accession>
<dbReference type="Proteomes" id="UP001219525">
    <property type="component" value="Unassembled WGS sequence"/>
</dbReference>
<feature type="signal peptide" evidence="1">
    <location>
        <begin position="1"/>
        <end position="17"/>
    </location>
</feature>
<reference evidence="2" key="1">
    <citation type="submission" date="2023-03" db="EMBL/GenBank/DDBJ databases">
        <title>Massive genome expansion in bonnet fungi (Mycena s.s.) driven by repeated elements and novel gene families across ecological guilds.</title>
        <authorList>
            <consortium name="Lawrence Berkeley National Laboratory"/>
            <person name="Harder C.B."/>
            <person name="Miyauchi S."/>
            <person name="Viragh M."/>
            <person name="Kuo A."/>
            <person name="Thoen E."/>
            <person name="Andreopoulos B."/>
            <person name="Lu D."/>
            <person name="Skrede I."/>
            <person name="Drula E."/>
            <person name="Henrissat B."/>
            <person name="Morin E."/>
            <person name="Kohler A."/>
            <person name="Barry K."/>
            <person name="LaButti K."/>
            <person name="Morin E."/>
            <person name="Salamov A."/>
            <person name="Lipzen A."/>
            <person name="Mereny Z."/>
            <person name="Hegedus B."/>
            <person name="Baldrian P."/>
            <person name="Stursova M."/>
            <person name="Weitz H."/>
            <person name="Taylor A."/>
            <person name="Grigoriev I.V."/>
            <person name="Nagy L.G."/>
            <person name="Martin F."/>
            <person name="Kauserud H."/>
        </authorList>
    </citation>
    <scope>NUCLEOTIDE SEQUENCE</scope>
    <source>
        <strain evidence="2">9144</strain>
    </source>
</reference>
<comment type="caution">
    <text evidence="2">The sequence shown here is derived from an EMBL/GenBank/DDBJ whole genome shotgun (WGS) entry which is preliminary data.</text>
</comment>
<protein>
    <submittedName>
        <fullName evidence="2">Uncharacterized protein</fullName>
    </submittedName>
</protein>